<dbReference type="Gene3D" id="1.10.10.10">
    <property type="entry name" value="Winged helix-like DNA-binding domain superfamily/Winged helix DNA-binding domain"/>
    <property type="match status" value="1"/>
</dbReference>
<dbReference type="EMBL" id="VSSQ01062612">
    <property type="protein sequence ID" value="MPN15755.1"/>
    <property type="molecule type" value="Genomic_DNA"/>
</dbReference>
<accession>A0A645FMW3</accession>
<dbReference type="InterPro" id="IPR036388">
    <property type="entry name" value="WH-like_DNA-bd_sf"/>
</dbReference>
<dbReference type="AlphaFoldDB" id="A0A645FMW3"/>
<proteinExistence type="predicted"/>
<sequence length="54" mass="6121">MKEKGKITNKEYQEINEVSKRTATYDLTELVTKYRLANNTGFGAGSFYELAIGQ</sequence>
<organism evidence="1">
    <name type="scientific">bioreactor metagenome</name>
    <dbReference type="NCBI Taxonomy" id="1076179"/>
    <lineage>
        <taxon>unclassified sequences</taxon>
        <taxon>metagenomes</taxon>
        <taxon>ecological metagenomes</taxon>
    </lineage>
</organism>
<gene>
    <name evidence="1" type="ORF">SDC9_163091</name>
</gene>
<comment type="caution">
    <text evidence="1">The sequence shown here is derived from an EMBL/GenBank/DDBJ whole genome shotgun (WGS) entry which is preliminary data.</text>
</comment>
<evidence type="ECO:0000313" key="1">
    <source>
        <dbReference type="EMBL" id="MPN15755.1"/>
    </source>
</evidence>
<name>A0A645FMW3_9ZZZZ</name>
<reference evidence="1" key="1">
    <citation type="submission" date="2019-08" db="EMBL/GenBank/DDBJ databases">
        <authorList>
            <person name="Kucharzyk K."/>
            <person name="Murdoch R.W."/>
            <person name="Higgins S."/>
            <person name="Loffler F."/>
        </authorList>
    </citation>
    <scope>NUCLEOTIDE SEQUENCE</scope>
</reference>
<protein>
    <submittedName>
        <fullName evidence="1">Uncharacterized protein</fullName>
    </submittedName>
</protein>